<reference evidence="1 2" key="1">
    <citation type="submission" date="2016-10" db="EMBL/GenBank/DDBJ databases">
        <authorList>
            <person name="de Groot N.N."/>
        </authorList>
    </citation>
    <scope>NUCLEOTIDE SEQUENCE [LARGE SCALE GENOMIC DNA]</scope>
    <source>
        <strain evidence="1 2">OGL-20</strain>
    </source>
</reference>
<dbReference type="AlphaFoldDB" id="A0A1I0N7E4"/>
<evidence type="ECO:0000313" key="1">
    <source>
        <dbReference type="EMBL" id="SEV96334.1"/>
    </source>
</evidence>
<evidence type="ECO:0000313" key="2">
    <source>
        <dbReference type="Proteomes" id="UP000182125"/>
    </source>
</evidence>
<gene>
    <name evidence="1" type="ORF">SAMN05216170_1125</name>
</gene>
<dbReference type="Proteomes" id="UP000182125">
    <property type="component" value="Unassembled WGS sequence"/>
</dbReference>
<name>A0A1I0N7E4_9EURY</name>
<protein>
    <submittedName>
        <fullName evidence="1">Uncharacterized protein</fullName>
    </submittedName>
</protein>
<proteinExistence type="predicted"/>
<organism evidence="1 2">
    <name type="scientific">Thermococcus thioreducens</name>
    <dbReference type="NCBI Taxonomy" id="277988"/>
    <lineage>
        <taxon>Archaea</taxon>
        <taxon>Methanobacteriati</taxon>
        <taxon>Methanobacteriota</taxon>
        <taxon>Thermococci</taxon>
        <taxon>Thermococcales</taxon>
        <taxon>Thermococcaceae</taxon>
        <taxon>Thermococcus</taxon>
    </lineage>
</organism>
<accession>A0A1I0N7E4</accession>
<sequence length="31" mass="3728">MEMIWDAEILTNLTNFEIMCILIQNSIEKRD</sequence>
<dbReference type="EMBL" id="FOIW01000001">
    <property type="protein sequence ID" value="SEV96334.1"/>
    <property type="molecule type" value="Genomic_DNA"/>
</dbReference>